<dbReference type="AlphaFoldDB" id="A0A550C2T1"/>
<reference evidence="1 2" key="1">
    <citation type="journal article" date="2019" name="New Phytol.">
        <title>Comparative genomics reveals unique wood-decay strategies and fruiting body development in the Schizophyllaceae.</title>
        <authorList>
            <person name="Almasi E."/>
            <person name="Sahu N."/>
            <person name="Krizsan K."/>
            <person name="Balint B."/>
            <person name="Kovacs G.M."/>
            <person name="Kiss B."/>
            <person name="Cseklye J."/>
            <person name="Drula E."/>
            <person name="Henrissat B."/>
            <person name="Nagy I."/>
            <person name="Chovatia M."/>
            <person name="Adam C."/>
            <person name="LaButti K."/>
            <person name="Lipzen A."/>
            <person name="Riley R."/>
            <person name="Grigoriev I.V."/>
            <person name="Nagy L.G."/>
        </authorList>
    </citation>
    <scope>NUCLEOTIDE SEQUENCE [LARGE SCALE GENOMIC DNA]</scope>
    <source>
        <strain evidence="1 2">NL-1724</strain>
    </source>
</reference>
<dbReference type="OrthoDB" id="5375688at2759"/>
<sequence length="201" mass="22591">MYPYAYYTQYAPAPRPSAEGSSSTSLSTNTQVSSQAFNPGYAIAGGTVYYVYEAPDKHADLEAELNVLEQFLWYWNANDPDISRPTRYPSETAAPPRDDRLITHILCHVSTDPRYASQPAHITIDVCTEQGWNANPQWSGASVHVYPKQGKPHMGFASYQIGRDYKREYRSNVFKASLAAARLRYFGKLANGRLVDCPRII</sequence>
<proteinExistence type="predicted"/>
<evidence type="ECO:0000313" key="2">
    <source>
        <dbReference type="Proteomes" id="UP000320762"/>
    </source>
</evidence>
<evidence type="ECO:0000313" key="1">
    <source>
        <dbReference type="EMBL" id="TRM59016.1"/>
    </source>
</evidence>
<accession>A0A550C2T1</accession>
<dbReference type="Proteomes" id="UP000320762">
    <property type="component" value="Unassembled WGS sequence"/>
</dbReference>
<protein>
    <submittedName>
        <fullName evidence="1">Uncharacterized protein</fullName>
    </submittedName>
</protein>
<name>A0A550C2T1_9AGAR</name>
<comment type="caution">
    <text evidence="1">The sequence shown here is derived from an EMBL/GenBank/DDBJ whole genome shotgun (WGS) entry which is preliminary data.</text>
</comment>
<dbReference type="EMBL" id="VDMD01000031">
    <property type="protein sequence ID" value="TRM59016.1"/>
    <property type="molecule type" value="Genomic_DNA"/>
</dbReference>
<gene>
    <name evidence="1" type="ORF">BD626DRAFT_409659</name>
</gene>
<keyword evidence="2" id="KW-1185">Reference proteome</keyword>
<organism evidence="1 2">
    <name type="scientific">Schizophyllum amplum</name>
    <dbReference type="NCBI Taxonomy" id="97359"/>
    <lineage>
        <taxon>Eukaryota</taxon>
        <taxon>Fungi</taxon>
        <taxon>Dikarya</taxon>
        <taxon>Basidiomycota</taxon>
        <taxon>Agaricomycotina</taxon>
        <taxon>Agaricomycetes</taxon>
        <taxon>Agaricomycetidae</taxon>
        <taxon>Agaricales</taxon>
        <taxon>Schizophyllaceae</taxon>
        <taxon>Schizophyllum</taxon>
    </lineage>
</organism>